<comment type="caution">
    <text evidence="1">The sequence shown here is derived from an EMBL/GenBank/DDBJ whole genome shotgun (WGS) entry which is preliminary data.</text>
</comment>
<dbReference type="SUPFAM" id="SSF81383">
    <property type="entry name" value="F-box domain"/>
    <property type="match status" value="1"/>
</dbReference>
<dbReference type="AlphaFoldDB" id="A0A4R0RRM5"/>
<dbReference type="OrthoDB" id="2588098at2759"/>
<dbReference type="Proteomes" id="UP000292702">
    <property type="component" value="Unassembled WGS sequence"/>
</dbReference>
<evidence type="ECO:0000313" key="1">
    <source>
        <dbReference type="EMBL" id="TCD71461.1"/>
    </source>
</evidence>
<sequence>MGQYWISFNLDKRRIRATRAKKLGEILPCGVFNYLSRFLVQPTGMRVRRFSPVRFSRHHRVHDVQKALFDDVSGDMEDDETEHVENVYLRLRIRKPGLPGPADFCPPPPQWQPNAQGKLQDIPPELMVMIFQHLHDDALALVCLSLACQSFFVIGFDSLLERHKEHYYAIRWIGDRIMCVGDYANANDLPKDVFTPAEVELVNPDGSEPEADDAVEDNNTDNQAQLQLQLQQALAHAPFAIGVDDPLFAEFMQAWQSEPTGKMDLQPALEKLCMEQRSHESQKNAYFQPFGKGFWDRAAELDFLERLSLTEKKRLLDLVHIDDTHVHQVDMTLPGWVLCNLTTGEYVRADAFDTIYSNTIPDKDEGEEEDIDPKVRTTLRALGNSIMSFGAVVGARFCWSSVDDTATVTRDLHRGPWAGHRFEITTLDRLRILEEDKQWKDISDGALTQLKTIWKNEWGRDWRRFI</sequence>
<reference evidence="1 2" key="1">
    <citation type="submission" date="2018-11" db="EMBL/GenBank/DDBJ databases">
        <title>Genome assembly of Steccherinum ochraceum LE-BIN_3174, the white-rot fungus of the Steccherinaceae family (The Residual Polyporoid clade, Polyporales, Basidiomycota).</title>
        <authorList>
            <person name="Fedorova T.V."/>
            <person name="Glazunova O.A."/>
            <person name="Landesman E.O."/>
            <person name="Moiseenko K.V."/>
            <person name="Psurtseva N.V."/>
            <person name="Savinova O.S."/>
            <person name="Shakhova N.V."/>
            <person name="Tyazhelova T.V."/>
            <person name="Vasina D.V."/>
        </authorList>
    </citation>
    <scope>NUCLEOTIDE SEQUENCE [LARGE SCALE GENOMIC DNA]</scope>
    <source>
        <strain evidence="1 2">LE-BIN_3174</strain>
    </source>
</reference>
<evidence type="ECO:0000313" key="2">
    <source>
        <dbReference type="Proteomes" id="UP000292702"/>
    </source>
</evidence>
<gene>
    <name evidence="1" type="ORF">EIP91_010167</name>
</gene>
<accession>A0A4R0RRM5</accession>
<organism evidence="1 2">
    <name type="scientific">Steccherinum ochraceum</name>
    <dbReference type="NCBI Taxonomy" id="92696"/>
    <lineage>
        <taxon>Eukaryota</taxon>
        <taxon>Fungi</taxon>
        <taxon>Dikarya</taxon>
        <taxon>Basidiomycota</taxon>
        <taxon>Agaricomycotina</taxon>
        <taxon>Agaricomycetes</taxon>
        <taxon>Polyporales</taxon>
        <taxon>Steccherinaceae</taxon>
        <taxon>Steccherinum</taxon>
    </lineage>
</organism>
<dbReference type="EMBL" id="RWJN01000006">
    <property type="protein sequence ID" value="TCD71461.1"/>
    <property type="molecule type" value="Genomic_DNA"/>
</dbReference>
<proteinExistence type="predicted"/>
<dbReference type="InterPro" id="IPR036047">
    <property type="entry name" value="F-box-like_dom_sf"/>
</dbReference>
<protein>
    <recommendedName>
        <fullName evidence="3">F-box domain-containing protein</fullName>
    </recommendedName>
</protein>
<keyword evidence="2" id="KW-1185">Reference proteome</keyword>
<name>A0A4R0RRM5_9APHY</name>
<evidence type="ECO:0008006" key="3">
    <source>
        <dbReference type="Google" id="ProtNLM"/>
    </source>
</evidence>